<gene>
    <name evidence="2" type="ORF">CR513_02402</name>
</gene>
<dbReference type="AlphaFoldDB" id="A0A371ICJ7"/>
<organism evidence="2 3">
    <name type="scientific">Mucuna pruriens</name>
    <name type="common">Velvet bean</name>
    <name type="synonym">Dolichos pruriens</name>
    <dbReference type="NCBI Taxonomy" id="157652"/>
    <lineage>
        <taxon>Eukaryota</taxon>
        <taxon>Viridiplantae</taxon>
        <taxon>Streptophyta</taxon>
        <taxon>Embryophyta</taxon>
        <taxon>Tracheophyta</taxon>
        <taxon>Spermatophyta</taxon>
        <taxon>Magnoliopsida</taxon>
        <taxon>eudicotyledons</taxon>
        <taxon>Gunneridae</taxon>
        <taxon>Pentapetalae</taxon>
        <taxon>rosids</taxon>
        <taxon>fabids</taxon>
        <taxon>Fabales</taxon>
        <taxon>Fabaceae</taxon>
        <taxon>Papilionoideae</taxon>
        <taxon>50 kb inversion clade</taxon>
        <taxon>NPAAA clade</taxon>
        <taxon>indigoferoid/millettioid clade</taxon>
        <taxon>Phaseoleae</taxon>
        <taxon>Mucuna</taxon>
    </lineage>
</organism>
<evidence type="ECO:0000256" key="1">
    <source>
        <dbReference type="SAM" id="MobiDB-lite"/>
    </source>
</evidence>
<dbReference type="EMBL" id="QJKJ01000409">
    <property type="protein sequence ID" value="RDY12771.1"/>
    <property type="molecule type" value="Genomic_DNA"/>
</dbReference>
<dbReference type="Proteomes" id="UP000257109">
    <property type="component" value="Unassembled WGS sequence"/>
</dbReference>
<name>A0A371ICJ7_MUCPR</name>
<protein>
    <submittedName>
        <fullName evidence="2">Uncharacterized protein</fullName>
    </submittedName>
</protein>
<accession>A0A371ICJ7</accession>
<feature type="region of interest" description="Disordered" evidence="1">
    <location>
        <begin position="39"/>
        <end position="73"/>
    </location>
</feature>
<dbReference type="OrthoDB" id="1752182at2759"/>
<evidence type="ECO:0000313" key="2">
    <source>
        <dbReference type="EMBL" id="RDY12771.1"/>
    </source>
</evidence>
<sequence length="73" mass="8524">MRSNQMPESCRQPSNLHQEQEEKLLQVLRQHKKAIGWKLSDLPGINPPSSMPCKETTKEIEPNHPRYSKERSD</sequence>
<reference evidence="2" key="1">
    <citation type="submission" date="2018-05" db="EMBL/GenBank/DDBJ databases">
        <title>Draft genome of Mucuna pruriens seed.</title>
        <authorList>
            <person name="Nnadi N.E."/>
            <person name="Vos R."/>
            <person name="Hasami M.H."/>
            <person name="Devisetty U.K."/>
            <person name="Aguiy J.C."/>
        </authorList>
    </citation>
    <scope>NUCLEOTIDE SEQUENCE [LARGE SCALE GENOMIC DNA]</scope>
    <source>
        <strain evidence="2">JCA_2017</strain>
    </source>
</reference>
<feature type="non-terminal residue" evidence="2">
    <location>
        <position position="1"/>
    </location>
</feature>
<comment type="caution">
    <text evidence="2">The sequence shown here is derived from an EMBL/GenBank/DDBJ whole genome shotgun (WGS) entry which is preliminary data.</text>
</comment>
<keyword evidence="3" id="KW-1185">Reference proteome</keyword>
<evidence type="ECO:0000313" key="3">
    <source>
        <dbReference type="Proteomes" id="UP000257109"/>
    </source>
</evidence>
<feature type="compositionally biased region" description="Basic and acidic residues" evidence="1">
    <location>
        <begin position="55"/>
        <end position="73"/>
    </location>
</feature>
<proteinExistence type="predicted"/>